<keyword evidence="3" id="KW-1185">Reference proteome</keyword>
<evidence type="ECO:0000259" key="1">
    <source>
        <dbReference type="Pfam" id="PF20415"/>
    </source>
</evidence>
<feature type="domain" description="DUF6699" evidence="1">
    <location>
        <begin position="138"/>
        <end position="274"/>
    </location>
</feature>
<comment type="caution">
    <text evidence="2">The sequence shown here is derived from an EMBL/GenBank/DDBJ whole genome shotgun (WGS) entry which is preliminary data.</text>
</comment>
<organism evidence="2 3">
    <name type="scientific">Lyophyllum shimeji</name>
    <name type="common">Hon-shimeji</name>
    <name type="synonym">Tricholoma shimeji</name>
    <dbReference type="NCBI Taxonomy" id="47721"/>
    <lineage>
        <taxon>Eukaryota</taxon>
        <taxon>Fungi</taxon>
        <taxon>Dikarya</taxon>
        <taxon>Basidiomycota</taxon>
        <taxon>Agaricomycotina</taxon>
        <taxon>Agaricomycetes</taxon>
        <taxon>Agaricomycetidae</taxon>
        <taxon>Agaricales</taxon>
        <taxon>Tricholomatineae</taxon>
        <taxon>Lyophyllaceae</taxon>
        <taxon>Lyophyllum</taxon>
    </lineage>
</organism>
<dbReference type="OrthoDB" id="3241567at2759"/>
<evidence type="ECO:0000313" key="3">
    <source>
        <dbReference type="Proteomes" id="UP001063166"/>
    </source>
</evidence>
<protein>
    <recommendedName>
        <fullName evidence="1">DUF6699 domain-containing protein</fullName>
    </recommendedName>
</protein>
<dbReference type="Proteomes" id="UP001063166">
    <property type="component" value="Unassembled WGS sequence"/>
</dbReference>
<accession>A0A9P3UJQ4</accession>
<dbReference type="EMBL" id="BRPK01000001">
    <property type="protein sequence ID" value="GLB33611.1"/>
    <property type="molecule type" value="Genomic_DNA"/>
</dbReference>
<proteinExistence type="predicted"/>
<gene>
    <name evidence="2" type="ORF">LshimejAT787_0104950</name>
</gene>
<dbReference type="AlphaFoldDB" id="A0A9P3UJQ4"/>
<reference evidence="2" key="1">
    <citation type="submission" date="2022-07" db="EMBL/GenBank/DDBJ databases">
        <title>The genome of Lyophyllum shimeji provides insight into the initial evolution of ectomycorrhizal fungal genome.</title>
        <authorList>
            <person name="Kobayashi Y."/>
            <person name="Shibata T."/>
            <person name="Hirakawa H."/>
            <person name="Shigenobu S."/>
            <person name="Nishiyama T."/>
            <person name="Yamada A."/>
            <person name="Hasebe M."/>
            <person name="Kawaguchi M."/>
        </authorList>
    </citation>
    <scope>NUCLEOTIDE SEQUENCE</scope>
    <source>
        <strain evidence="2">AT787</strain>
    </source>
</reference>
<sequence length="296" mass="33306">MSSAYWRYWGYFPPRGIPVPRKSRRESENVDTPFVPPVRCPLFPPTPLSPAYVHPIRVTQATPWSQPQSIPALPPSTPLWPSTPVVPLATPCVGTAQLGFPEFFEPGTFPALPFGSPVPIRIHPLLIYNPVNPAIPALEWDISHRAEQAKNLTGRQVLVTPDLSGPATIPSAPKMWIYPDHPVLASWMESWGPIMIEKAEISARDVLDAIWEYMQQPLTDEDVLRIEMSGEKTNLEYSARKRIRDGFELSPVARRNGYQRVDVLGGHRKFLGLRTEVFQDRTWKVFMGLTRGPVAS</sequence>
<dbReference type="Pfam" id="PF20415">
    <property type="entry name" value="DUF6699"/>
    <property type="match status" value="1"/>
</dbReference>
<evidence type="ECO:0000313" key="2">
    <source>
        <dbReference type="EMBL" id="GLB33611.1"/>
    </source>
</evidence>
<name>A0A9P3UJQ4_LYOSH</name>
<dbReference type="InterPro" id="IPR046522">
    <property type="entry name" value="DUF6699"/>
</dbReference>